<proteinExistence type="inferred from homology"/>
<feature type="binding site" evidence="9">
    <location>
        <position position="152"/>
    </location>
    <ligand>
        <name>FAD</name>
        <dbReference type="ChEBI" id="CHEBI:57692"/>
    </ligand>
</feature>
<dbReference type="KEGG" id="kfl:Kfla_2239"/>
<dbReference type="GO" id="GO:0019478">
    <property type="term" value="P:D-amino acid catabolic process"/>
    <property type="evidence" value="ECO:0007669"/>
    <property type="project" value="TreeGrafter"/>
</dbReference>
<evidence type="ECO:0000256" key="1">
    <source>
        <dbReference type="ARBA" id="ARBA00001974"/>
    </source>
</evidence>
<keyword evidence="4 9" id="KW-0274">FAD</keyword>
<keyword evidence="12" id="KW-1185">Reference proteome</keyword>
<feature type="binding site" evidence="9">
    <location>
        <position position="268"/>
    </location>
    <ligand>
        <name>D-dopa</name>
        <dbReference type="ChEBI" id="CHEBI:149689"/>
    </ligand>
</feature>
<comment type="catalytic activity">
    <reaction evidence="8">
        <text>a D-alpha-amino acid + O2 + H2O = a 2-oxocarboxylate + H2O2 + NH4(+)</text>
        <dbReference type="Rhea" id="RHEA:21816"/>
        <dbReference type="ChEBI" id="CHEBI:15377"/>
        <dbReference type="ChEBI" id="CHEBI:15379"/>
        <dbReference type="ChEBI" id="CHEBI:16240"/>
        <dbReference type="ChEBI" id="CHEBI:28938"/>
        <dbReference type="ChEBI" id="CHEBI:35179"/>
        <dbReference type="ChEBI" id="CHEBI:59871"/>
        <dbReference type="EC" id="1.4.3.3"/>
    </reaction>
    <physiologicalReaction direction="left-to-right" evidence="8">
        <dbReference type="Rhea" id="RHEA:21817"/>
    </physiologicalReaction>
</comment>
<evidence type="ECO:0000259" key="10">
    <source>
        <dbReference type="Pfam" id="PF01266"/>
    </source>
</evidence>
<dbReference type="PANTHER" id="PTHR11530:SF11">
    <property type="entry name" value="D-ASPARTATE OXIDASE"/>
    <property type="match status" value="1"/>
</dbReference>
<dbReference type="InterPro" id="IPR023209">
    <property type="entry name" value="DAO"/>
</dbReference>
<feature type="binding site" evidence="9">
    <location>
        <position position="296"/>
    </location>
    <ligand>
        <name>D-dopa</name>
        <dbReference type="ChEBI" id="CHEBI:149689"/>
    </ligand>
</feature>
<evidence type="ECO:0000256" key="5">
    <source>
        <dbReference type="ARBA" id="ARBA00023002"/>
    </source>
</evidence>
<dbReference type="PIRSF" id="PIRSF000189">
    <property type="entry name" value="D-aa_oxidase"/>
    <property type="match status" value="1"/>
</dbReference>
<name>D2PTK2_KRIFD</name>
<reference evidence="12" key="1">
    <citation type="submission" date="2009-09" db="EMBL/GenBank/DDBJ databases">
        <title>The complete genome of Kribbella flavida DSM 17836.</title>
        <authorList>
            <consortium name="US DOE Joint Genome Institute (JGI-PGF)"/>
            <person name="Lucas S."/>
            <person name="Copeland A."/>
            <person name="Lapidus A."/>
            <person name="Glavina del Rio T."/>
            <person name="Dalin E."/>
            <person name="Tice H."/>
            <person name="Bruce D."/>
            <person name="Goodwin L."/>
            <person name="Pitluck S."/>
            <person name="Kyrpides N."/>
            <person name="Mavromatis K."/>
            <person name="Ivanova N."/>
            <person name="Saunders E."/>
            <person name="Brettin T."/>
            <person name="Detter J.C."/>
            <person name="Han C."/>
            <person name="Larimer F."/>
            <person name="Land M."/>
            <person name="Hauser L."/>
            <person name="Markowitz V."/>
            <person name="Cheng J.-F."/>
            <person name="Hugenholtz P."/>
            <person name="Woyke T."/>
            <person name="Wu D."/>
            <person name="Pukall R."/>
            <person name="Klenk H.-P."/>
            <person name="Eisen J.A."/>
        </authorList>
    </citation>
    <scope>NUCLEOTIDE SEQUENCE [LARGE SCALE GENOMIC DNA]</scope>
    <source>
        <strain evidence="12">DSM 17836 / JCM 10339 / NBRC 14399</strain>
    </source>
</reference>
<dbReference type="Pfam" id="PF01266">
    <property type="entry name" value="DAO"/>
    <property type="match status" value="1"/>
</dbReference>
<evidence type="ECO:0000256" key="6">
    <source>
        <dbReference type="ARBA" id="ARBA00039101"/>
    </source>
</evidence>
<dbReference type="InterPro" id="IPR006181">
    <property type="entry name" value="D-amino_acid_oxidase_CS"/>
</dbReference>
<evidence type="ECO:0000313" key="11">
    <source>
        <dbReference type="EMBL" id="ADB31315.1"/>
    </source>
</evidence>
<gene>
    <name evidence="11" type="ordered locus">Kfla_2239</name>
</gene>
<keyword evidence="3" id="KW-0285">Flavoprotein</keyword>
<feature type="binding site" evidence="9">
    <location>
        <position position="213"/>
    </location>
    <ligand>
        <name>D-dopa</name>
        <dbReference type="ChEBI" id="CHEBI:149689"/>
    </ligand>
</feature>
<dbReference type="Gene3D" id="3.40.50.720">
    <property type="entry name" value="NAD(P)-binding Rossmann-like Domain"/>
    <property type="match status" value="1"/>
</dbReference>
<dbReference type="GO" id="GO:0003884">
    <property type="term" value="F:D-amino-acid oxidase activity"/>
    <property type="evidence" value="ECO:0007669"/>
    <property type="project" value="UniProtKB-EC"/>
</dbReference>
<keyword evidence="5 11" id="KW-0560">Oxidoreductase</keyword>
<dbReference type="SUPFAM" id="SSF51971">
    <property type="entry name" value="Nucleotide-binding domain"/>
    <property type="match status" value="1"/>
</dbReference>
<protein>
    <recommendedName>
        <fullName evidence="7">D-amino-acid oxidase</fullName>
        <ecNumber evidence="6">1.4.3.3</ecNumber>
    </recommendedName>
</protein>
<feature type="binding site" evidence="9">
    <location>
        <begin position="38"/>
        <end position="39"/>
    </location>
    <ligand>
        <name>FAD</name>
        <dbReference type="ChEBI" id="CHEBI:57692"/>
    </ligand>
</feature>
<dbReference type="SUPFAM" id="SSF54373">
    <property type="entry name" value="FAD-linked reductases, C-terminal domain"/>
    <property type="match status" value="1"/>
</dbReference>
<feature type="domain" description="FAD dependent oxidoreductase" evidence="10">
    <location>
        <begin position="2"/>
        <end position="312"/>
    </location>
</feature>
<sequence>MRVVVLGAGVSGLSTALLLRERGADVVVVSADATEATTSHLAAAVWFPTSAGPADKVTGWGSTTYDVLAAEAERGVPGVVMRESLVVYRAEPGPQPWAAAVGEVRPATKDELPAGYSHGLRFTVPLVEMPTYLPRLRQRYLDTGGRHVVRRVAGLAELLDLAPDVIVNCAGLAAGELVGDRTTYPIRGQIVRVRNPGVRLSVRDEHHPAGRAYVHPRSDDCILGGTLDQGVWDTAVDDATTASIVARCTDLVPALAGAEVIEALVGLRPGRPEVRLERDEQLLPGVPVVHNYGHGGSGITLGWGCAQEAAQLVTESR</sequence>
<dbReference type="GO" id="GO:0071949">
    <property type="term" value="F:FAD binding"/>
    <property type="evidence" value="ECO:0007669"/>
    <property type="project" value="InterPro"/>
</dbReference>
<evidence type="ECO:0000256" key="9">
    <source>
        <dbReference type="PIRSR" id="PIRSR000189-1"/>
    </source>
</evidence>
<dbReference type="OrthoDB" id="246701at2"/>
<comment type="similarity">
    <text evidence="2">Belongs to the DAMOX/DASOX family.</text>
</comment>
<evidence type="ECO:0000256" key="8">
    <source>
        <dbReference type="ARBA" id="ARBA00049547"/>
    </source>
</evidence>
<evidence type="ECO:0000313" key="12">
    <source>
        <dbReference type="Proteomes" id="UP000007967"/>
    </source>
</evidence>
<dbReference type="GO" id="GO:0005737">
    <property type="term" value="C:cytoplasm"/>
    <property type="evidence" value="ECO:0007669"/>
    <property type="project" value="TreeGrafter"/>
</dbReference>
<organism evidence="11 12">
    <name type="scientific">Kribbella flavida (strain DSM 17836 / JCM 10339 / NBRC 14399)</name>
    <dbReference type="NCBI Taxonomy" id="479435"/>
    <lineage>
        <taxon>Bacteria</taxon>
        <taxon>Bacillati</taxon>
        <taxon>Actinomycetota</taxon>
        <taxon>Actinomycetes</taxon>
        <taxon>Propionibacteriales</taxon>
        <taxon>Kribbellaceae</taxon>
        <taxon>Kribbella</taxon>
    </lineage>
</organism>
<dbReference type="eggNOG" id="COG0665">
    <property type="taxonomic scope" value="Bacteria"/>
</dbReference>
<dbReference type="InterPro" id="IPR006076">
    <property type="entry name" value="FAD-dep_OxRdtase"/>
</dbReference>
<evidence type="ECO:0000256" key="3">
    <source>
        <dbReference type="ARBA" id="ARBA00022630"/>
    </source>
</evidence>
<feature type="binding site" evidence="9">
    <location>
        <begin position="295"/>
        <end position="300"/>
    </location>
    <ligand>
        <name>FAD</name>
        <dbReference type="ChEBI" id="CHEBI:57692"/>
    </ligand>
</feature>
<accession>D2PTK2</accession>
<reference evidence="11 12" key="2">
    <citation type="journal article" date="2010" name="Stand. Genomic Sci.">
        <title>Complete genome sequence of Kribbella flavida type strain (IFO 14399).</title>
        <authorList>
            <person name="Pukall R."/>
            <person name="Lapidus A."/>
            <person name="Glavina Del Rio T."/>
            <person name="Copeland A."/>
            <person name="Tice H."/>
            <person name="Cheng J.-F."/>
            <person name="Lucas S."/>
            <person name="Chen F."/>
            <person name="Nolan M."/>
            <person name="LaButti K."/>
            <person name="Pati A."/>
            <person name="Ivanova N."/>
            <person name="Mavrommatis K."/>
            <person name="Mikhailova N."/>
            <person name="Pitluck S."/>
            <person name="Bruce D."/>
            <person name="Goodwin L."/>
            <person name="Land M."/>
            <person name="Hauser L."/>
            <person name="Chang Y.-J."/>
            <person name="Jeffries C.D."/>
            <person name="Chen A."/>
            <person name="Palaniappan K."/>
            <person name="Chain P."/>
            <person name="Rohde M."/>
            <person name="Goeker M."/>
            <person name="Bristow J."/>
            <person name="Eisen J.A."/>
            <person name="Markowitz V."/>
            <person name="Hugenholtz P."/>
            <person name="Kyrpides N.C."/>
            <person name="Klenk H.-P."/>
            <person name="Brettin T."/>
        </authorList>
    </citation>
    <scope>NUCLEOTIDE SEQUENCE [LARGE SCALE GENOMIC DNA]</scope>
    <source>
        <strain evidence="12">DSM 17836 / JCM 10339 / NBRC 14399</strain>
    </source>
</reference>
<dbReference type="EMBL" id="CP001736">
    <property type="protein sequence ID" value="ADB31315.1"/>
    <property type="molecule type" value="Genomic_DNA"/>
</dbReference>
<evidence type="ECO:0000256" key="4">
    <source>
        <dbReference type="ARBA" id="ARBA00022827"/>
    </source>
</evidence>
<evidence type="ECO:0000256" key="7">
    <source>
        <dbReference type="ARBA" id="ARBA00039751"/>
    </source>
</evidence>
<dbReference type="STRING" id="479435.Kfla_2239"/>
<dbReference type="PROSITE" id="PS00677">
    <property type="entry name" value="DAO"/>
    <property type="match status" value="1"/>
</dbReference>
<dbReference type="PANTHER" id="PTHR11530">
    <property type="entry name" value="D-AMINO ACID OXIDASE"/>
    <property type="match status" value="1"/>
</dbReference>
<dbReference type="Gene3D" id="3.30.9.10">
    <property type="entry name" value="D-Amino Acid Oxidase, subunit A, domain 2"/>
    <property type="match status" value="1"/>
</dbReference>
<comment type="cofactor">
    <cofactor evidence="1 9">
        <name>FAD</name>
        <dbReference type="ChEBI" id="CHEBI:57692"/>
    </cofactor>
</comment>
<dbReference type="RefSeq" id="WP_012919871.1">
    <property type="nucleotide sequence ID" value="NC_013729.1"/>
</dbReference>
<dbReference type="Proteomes" id="UP000007967">
    <property type="component" value="Chromosome"/>
</dbReference>
<dbReference type="AlphaFoldDB" id="D2PTK2"/>
<dbReference type="EC" id="1.4.3.3" evidence="6"/>
<evidence type="ECO:0000256" key="2">
    <source>
        <dbReference type="ARBA" id="ARBA00006730"/>
    </source>
</evidence>
<dbReference type="HOGENOM" id="CLU_034311_0_0_11"/>